<dbReference type="UniPathway" id="UPA00094"/>
<evidence type="ECO:0000259" key="15">
    <source>
        <dbReference type="Pfam" id="PF08545"/>
    </source>
</evidence>
<dbReference type="InterPro" id="IPR004655">
    <property type="entry name" value="FabH"/>
</dbReference>
<dbReference type="GO" id="GO:0006633">
    <property type="term" value="P:fatty acid biosynthetic process"/>
    <property type="evidence" value="ECO:0007669"/>
    <property type="project" value="UniProtKB-UniRule"/>
</dbReference>
<evidence type="ECO:0000256" key="3">
    <source>
        <dbReference type="ARBA" id="ARBA00012333"/>
    </source>
</evidence>
<dbReference type="InterPro" id="IPR016039">
    <property type="entry name" value="Thiolase-like"/>
</dbReference>
<keyword evidence="11 13" id="KW-0012">Acyltransferase</keyword>
<accession>A0A1H0BGN8</accession>
<name>A0A1H0BGN8_9SPHI</name>
<feature type="domain" description="Beta-ketoacyl-[acyl-carrier-protein] synthase III C-terminal" evidence="14">
    <location>
        <begin position="254"/>
        <end position="341"/>
    </location>
</feature>
<proteinExistence type="inferred from homology"/>
<evidence type="ECO:0000256" key="1">
    <source>
        <dbReference type="ARBA" id="ARBA00005194"/>
    </source>
</evidence>
<evidence type="ECO:0000256" key="4">
    <source>
        <dbReference type="ARBA" id="ARBA00022490"/>
    </source>
</evidence>
<comment type="similarity">
    <text evidence="2 13">Belongs to the thiolase-like superfamily. FabH family.</text>
</comment>
<comment type="pathway">
    <text evidence="1 13">Lipid metabolism; fatty acid biosynthesis.</text>
</comment>
<dbReference type="InterPro" id="IPR013747">
    <property type="entry name" value="ACP_syn_III_C"/>
</dbReference>
<evidence type="ECO:0000256" key="11">
    <source>
        <dbReference type="ARBA" id="ARBA00023315"/>
    </source>
</evidence>
<dbReference type="EC" id="2.3.1.180" evidence="3 13"/>
<evidence type="ECO:0000313" key="17">
    <source>
        <dbReference type="Proteomes" id="UP000183200"/>
    </source>
</evidence>
<dbReference type="GO" id="GO:0004315">
    <property type="term" value="F:3-oxoacyl-[acyl-carrier-protein] synthase activity"/>
    <property type="evidence" value="ECO:0007669"/>
    <property type="project" value="InterPro"/>
</dbReference>
<sequence>MVRLPVLIDTAHRMRIRKNAVITGVGGYVPETVLSNKDLEKMVETNDEWIVSRTGIRERRIVNDANVATSDLATNALKKLLEDGNVHPDEIDCVIVSTSTPDYVMVSTGSMVCEKAGLKNAWGIDTNAACSGFLYALTLGASMIESGRCKRVVVIGADKNSSIVNYKDRNTCILFGDGAGAVLLEQTEEEVGLIDSYFRTDGSGKENLIVTAGGSKYPASQDTLDQNLHYVRQDGRVVFKAAIQGMTDTCREILRANDLDIKQINYLIPHQANLRIIQAVGEQLNLTESQVKVNISRYGNTTAATIPLCLWDFKDDFKYGDKLLLTAFGAGFSWGATYLKWGKLRGK</sequence>
<dbReference type="GO" id="GO:0044550">
    <property type="term" value="P:secondary metabolite biosynthetic process"/>
    <property type="evidence" value="ECO:0007669"/>
    <property type="project" value="TreeGrafter"/>
</dbReference>
<keyword evidence="10 13" id="KW-0511">Multifunctional enzyme</keyword>
<keyword evidence="4 13" id="KW-0963">Cytoplasm</keyword>
<dbReference type="Proteomes" id="UP000183200">
    <property type="component" value="Unassembled WGS sequence"/>
</dbReference>
<comment type="domain">
    <text evidence="13">The last Arg residue of the ACP-binding site is essential for the weak association between ACP/AcpP and FabH.</text>
</comment>
<dbReference type="GO" id="GO:0005737">
    <property type="term" value="C:cytoplasm"/>
    <property type="evidence" value="ECO:0007669"/>
    <property type="project" value="UniProtKB-SubCell"/>
</dbReference>
<evidence type="ECO:0000256" key="5">
    <source>
        <dbReference type="ARBA" id="ARBA00022516"/>
    </source>
</evidence>
<feature type="active site" evidence="13">
    <location>
        <position position="130"/>
    </location>
</feature>
<dbReference type="FunFam" id="3.40.47.10:FF:000004">
    <property type="entry name" value="3-oxoacyl-[acyl-carrier-protein] synthase 3"/>
    <property type="match status" value="1"/>
</dbReference>
<dbReference type="CDD" id="cd00830">
    <property type="entry name" value="KAS_III"/>
    <property type="match status" value="1"/>
</dbReference>
<dbReference type="Gene3D" id="3.40.47.10">
    <property type="match status" value="1"/>
</dbReference>
<feature type="domain" description="Beta-ketoacyl-[acyl-carrier-protein] synthase III N-terminal" evidence="15">
    <location>
        <begin position="124"/>
        <end position="202"/>
    </location>
</feature>
<dbReference type="NCBIfam" id="TIGR00747">
    <property type="entry name" value="fabH"/>
    <property type="match status" value="1"/>
</dbReference>
<protein>
    <recommendedName>
        <fullName evidence="3 13">Beta-ketoacyl-[acyl-carrier-protein] synthase III</fullName>
        <shortName evidence="13">Beta-ketoacyl-ACP synthase III</shortName>
        <shortName evidence="13">KAS III</shortName>
        <ecNumber evidence="3 13">2.3.1.180</ecNumber>
    </recommendedName>
    <alternativeName>
        <fullName evidence="13">3-oxoacyl-[acyl-carrier-protein] synthase 3</fullName>
    </alternativeName>
    <alternativeName>
        <fullName evidence="13">3-oxoacyl-[acyl-carrier-protein] synthase III</fullName>
    </alternativeName>
</protein>
<feature type="region of interest" description="ACP-binding" evidence="13">
    <location>
        <begin position="271"/>
        <end position="275"/>
    </location>
</feature>
<dbReference type="InterPro" id="IPR013751">
    <property type="entry name" value="ACP_syn_III_N"/>
</dbReference>
<dbReference type="PANTHER" id="PTHR34069">
    <property type="entry name" value="3-OXOACYL-[ACYL-CARRIER-PROTEIN] SYNTHASE 3"/>
    <property type="match status" value="1"/>
</dbReference>
<dbReference type="EMBL" id="FNGY01000007">
    <property type="protein sequence ID" value="SDN44755.1"/>
    <property type="molecule type" value="Genomic_DNA"/>
</dbReference>
<evidence type="ECO:0000313" key="16">
    <source>
        <dbReference type="EMBL" id="SDN44755.1"/>
    </source>
</evidence>
<feature type="active site" evidence="13">
    <location>
        <position position="270"/>
    </location>
</feature>
<keyword evidence="17" id="KW-1185">Reference proteome</keyword>
<comment type="subcellular location">
    <subcellularLocation>
        <location evidence="13">Cytoplasm</location>
    </subcellularLocation>
</comment>
<comment type="catalytic activity">
    <reaction evidence="12">
        <text>malonyl-[ACP] + acetyl-CoA + H(+) = 3-oxobutanoyl-[ACP] + CO2 + CoA</text>
        <dbReference type="Rhea" id="RHEA:12080"/>
        <dbReference type="Rhea" id="RHEA-COMP:9623"/>
        <dbReference type="Rhea" id="RHEA-COMP:9625"/>
        <dbReference type="ChEBI" id="CHEBI:15378"/>
        <dbReference type="ChEBI" id="CHEBI:16526"/>
        <dbReference type="ChEBI" id="CHEBI:57287"/>
        <dbReference type="ChEBI" id="CHEBI:57288"/>
        <dbReference type="ChEBI" id="CHEBI:78449"/>
        <dbReference type="ChEBI" id="CHEBI:78450"/>
        <dbReference type="EC" id="2.3.1.180"/>
    </reaction>
    <physiologicalReaction direction="left-to-right" evidence="12">
        <dbReference type="Rhea" id="RHEA:12081"/>
    </physiologicalReaction>
</comment>
<comment type="function">
    <text evidence="13">Catalyzes the condensation reaction of fatty acid synthesis by the addition to an acyl acceptor of two carbons from malonyl-ACP. Catalyzes the first condensation reaction which initiates fatty acid synthesis and may therefore play a role in governing the total rate of fatty acid production. Possesses both acetoacetyl-ACP synthase and acetyl transacylase activities. Its substrate specificity determines the biosynthesis of branched-chain and/or straight-chain of fatty acids.</text>
</comment>
<evidence type="ECO:0000256" key="2">
    <source>
        <dbReference type="ARBA" id="ARBA00008642"/>
    </source>
</evidence>
<dbReference type="GO" id="GO:0033818">
    <property type="term" value="F:beta-ketoacyl-acyl-carrier-protein synthase III activity"/>
    <property type="evidence" value="ECO:0007669"/>
    <property type="project" value="UniProtKB-UniRule"/>
</dbReference>
<evidence type="ECO:0000256" key="6">
    <source>
        <dbReference type="ARBA" id="ARBA00022679"/>
    </source>
</evidence>
<dbReference type="HAMAP" id="MF_01815">
    <property type="entry name" value="FabH"/>
    <property type="match status" value="1"/>
</dbReference>
<keyword evidence="9 13" id="KW-0275">Fatty acid biosynthesis</keyword>
<dbReference type="PANTHER" id="PTHR34069:SF2">
    <property type="entry name" value="BETA-KETOACYL-[ACYL-CARRIER-PROTEIN] SYNTHASE III"/>
    <property type="match status" value="1"/>
</dbReference>
<dbReference type="AlphaFoldDB" id="A0A1H0BGN8"/>
<keyword evidence="8 13" id="KW-0443">Lipid metabolism</keyword>
<dbReference type="STRING" id="430522.BFS30_18830"/>
<evidence type="ECO:0000259" key="14">
    <source>
        <dbReference type="Pfam" id="PF08541"/>
    </source>
</evidence>
<evidence type="ECO:0000256" key="9">
    <source>
        <dbReference type="ARBA" id="ARBA00023160"/>
    </source>
</evidence>
<evidence type="ECO:0000256" key="8">
    <source>
        <dbReference type="ARBA" id="ARBA00023098"/>
    </source>
</evidence>
<dbReference type="Pfam" id="PF08545">
    <property type="entry name" value="ACP_syn_III"/>
    <property type="match status" value="1"/>
</dbReference>
<evidence type="ECO:0000256" key="13">
    <source>
        <dbReference type="HAMAP-Rule" id="MF_01815"/>
    </source>
</evidence>
<evidence type="ECO:0000256" key="12">
    <source>
        <dbReference type="ARBA" id="ARBA00051096"/>
    </source>
</evidence>
<dbReference type="Pfam" id="PF08541">
    <property type="entry name" value="ACP_syn_III_C"/>
    <property type="match status" value="1"/>
</dbReference>
<dbReference type="NCBIfam" id="NF006829">
    <property type="entry name" value="PRK09352.1"/>
    <property type="match status" value="1"/>
</dbReference>
<keyword evidence="6 13" id="KW-0808">Transferase</keyword>
<dbReference type="SUPFAM" id="SSF53901">
    <property type="entry name" value="Thiolase-like"/>
    <property type="match status" value="1"/>
</dbReference>
<keyword evidence="7 13" id="KW-0276">Fatty acid metabolism</keyword>
<gene>
    <name evidence="13" type="primary">fabH</name>
    <name evidence="16" type="ORF">SAMN05421820_107405</name>
</gene>
<comment type="subunit">
    <text evidence="13">Homodimer.</text>
</comment>
<evidence type="ECO:0000256" key="10">
    <source>
        <dbReference type="ARBA" id="ARBA00023268"/>
    </source>
</evidence>
<feature type="active site" evidence="13">
    <location>
        <position position="300"/>
    </location>
</feature>
<evidence type="ECO:0000256" key="7">
    <source>
        <dbReference type="ARBA" id="ARBA00022832"/>
    </source>
</evidence>
<organism evidence="16 17">
    <name type="scientific">Pedobacter steynii</name>
    <dbReference type="NCBI Taxonomy" id="430522"/>
    <lineage>
        <taxon>Bacteria</taxon>
        <taxon>Pseudomonadati</taxon>
        <taxon>Bacteroidota</taxon>
        <taxon>Sphingobacteriia</taxon>
        <taxon>Sphingobacteriales</taxon>
        <taxon>Sphingobacteriaceae</taxon>
        <taxon>Pedobacter</taxon>
    </lineage>
</organism>
<reference evidence="17" key="1">
    <citation type="submission" date="2016-10" db="EMBL/GenBank/DDBJ databases">
        <authorList>
            <person name="Varghese N."/>
            <person name="Submissions S."/>
        </authorList>
    </citation>
    <scope>NUCLEOTIDE SEQUENCE [LARGE SCALE GENOMIC DNA]</scope>
    <source>
        <strain evidence="17">DSM 19110</strain>
    </source>
</reference>
<keyword evidence="5 13" id="KW-0444">Lipid biosynthesis</keyword>